<dbReference type="EMBL" id="AP018449">
    <property type="protein sequence ID" value="BBB89711.1"/>
    <property type="molecule type" value="Genomic_DNA"/>
</dbReference>
<dbReference type="OrthoDB" id="1634011at2"/>
<name>A0A348AF63_9FIRM</name>
<reference evidence="1 2" key="1">
    <citation type="journal article" date="2018" name="Int. J. Syst. Evol. Microbiol.">
        <title>Methylomusa anaerophila gen. nov., sp. nov., an anaerobic methanol-utilizing bacterium isolated from a microbial fuel cell.</title>
        <authorList>
            <person name="Amano N."/>
            <person name="Yamamuro A."/>
            <person name="Miyahara M."/>
            <person name="Kouzuma A."/>
            <person name="Abe T."/>
            <person name="Watanabe K."/>
        </authorList>
    </citation>
    <scope>NUCLEOTIDE SEQUENCE [LARGE SCALE GENOMIC DNA]</scope>
    <source>
        <strain evidence="1 2">MMFC1</strain>
    </source>
</reference>
<evidence type="ECO:0000313" key="2">
    <source>
        <dbReference type="Proteomes" id="UP000276437"/>
    </source>
</evidence>
<proteinExistence type="predicted"/>
<dbReference type="RefSeq" id="WP_126305926.1">
    <property type="nucleotide sequence ID" value="NZ_AP018449.1"/>
</dbReference>
<gene>
    <name evidence="1" type="ORF">MAMMFC1_00344</name>
</gene>
<accession>A0A348AF63</accession>
<sequence>MYKLIIGNVKVTITDDNISRDQATALAKQAITTAGQHGKLLSHVEIDTGDTGVEINTTEKTGYRSVRKTIKQSLLDGIYAASKEKFFPMGTFCQKDLWFDSDTGQEWRGQECELAREEVLKKLKEWIDSQDVQNHT</sequence>
<dbReference type="AlphaFoldDB" id="A0A348AF63"/>
<keyword evidence="2" id="KW-1185">Reference proteome</keyword>
<organism evidence="1 2">
    <name type="scientific">Methylomusa anaerophila</name>
    <dbReference type="NCBI Taxonomy" id="1930071"/>
    <lineage>
        <taxon>Bacteria</taxon>
        <taxon>Bacillati</taxon>
        <taxon>Bacillota</taxon>
        <taxon>Negativicutes</taxon>
        <taxon>Selenomonadales</taxon>
        <taxon>Sporomusaceae</taxon>
        <taxon>Methylomusa</taxon>
    </lineage>
</organism>
<evidence type="ECO:0000313" key="1">
    <source>
        <dbReference type="EMBL" id="BBB89711.1"/>
    </source>
</evidence>
<dbReference type="KEGG" id="mana:MAMMFC1_00344"/>
<protein>
    <submittedName>
        <fullName evidence="1">Uncharacterized protein</fullName>
    </submittedName>
</protein>
<dbReference type="Proteomes" id="UP000276437">
    <property type="component" value="Chromosome"/>
</dbReference>